<evidence type="ECO:0000256" key="9">
    <source>
        <dbReference type="ARBA" id="ARBA00023098"/>
    </source>
</evidence>
<comment type="subcellular location">
    <subcellularLocation>
        <location evidence="1 14">Cell membrane</location>
        <topology evidence="1 14">Multi-pass membrane protein</topology>
    </subcellularLocation>
</comment>
<evidence type="ECO:0000256" key="3">
    <source>
        <dbReference type="ARBA" id="ARBA00012014"/>
    </source>
</evidence>
<feature type="transmembrane region" description="Helical" evidence="14">
    <location>
        <begin position="233"/>
        <end position="259"/>
    </location>
</feature>
<evidence type="ECO:0000313" key="16">
    <source>
        <dbReference type="EMBL" id="MBB6446061.1"/>
    </source>
</evidence>
<comment type="similarity">
    <text evidence="2 14">Belongs to the LPG synthase family.</text>
</comment>
<keyword evidence="9 14" id="KW-0443">Lipid metabolism</keyword>
<feature type="transmembrane region" description="Helical" evidence="14">
    <location>
        <begin position="161"/>
        <end position="182"/>
    </location>
</feature>
<dbReference type="NCBIfam" id="NF033480">
    <property type="entry name" value="bifunc_MprF"/>
    <property type="match status" value="1"/>
</dbReference>
<keyword evidence="5" id="KW-1003">Cell membrane</keyword>
<evidence type="ECO:0000256" key="14">
    <source>
        <dbReference type="RuleBase" id="RU363042"/>
    </source>
</evidence>
<evidence type="ECO:0000256" key="1">
    <source>
        <dbReference type="ARBA" id="ARBA00004651"/>
    </source>
</evidence>
<feature type="transmembrane region" description="Helical" evidence="14">
    <location>
        <begin position="320"/>
        <end position="346"/>
    </location>
</feature>
<protein>
    <recommendedName>
        <fullName evidence="4 14">Phosphatidylglycerol lysyltransferase</fullName>
        <ecNumber evidence="3 14">2.3.2.3</ecNumber>
    </recommendedName>
    <alternativeName>
        <fullName evidence="12 14">Lysylphosphatidylglycerol synthase</fullName>
    </alternativeName>
</protein>
<feature type="transmembrane region" description="Helical" evidence="14">
    <location>
        <begin position="271"/>
        <end position="299"/>
    </location>
</feature>
<comment type="catalytic activity">
    <reaction evidence="13 14">
        <text>L-lysyl-tRNA(Lys) + a 1,2-diacyl-sn-glycero-3-phospho-(1'-sn-glycerol) = a 1,2-diacyl-sn-glycero-3-phospho-1'-(3'-O-L-lysyl)-sn-glycerol + tRNA(Lys)</text>
        <dbReference type="Rhea" id="RHEA:10668"/>
        <dbReference type="Rhea" id="RHEA-COMP:9696"/>
        <dbReference type="Rhea" id="RHEA-COMP:9697"/>
        <dbReference type="ChEBI" id="CHEBI:64716"/>
        <dbReference type="ChEBI" id="CHEBI:75792"/>
        <dbReference type="ChEBI" id="CHEBI:78442"/>
        <dbReference type="ChEBI" id="CHEBI:78529"/>
        <dbReference type="EC" id="2.3.2.3"/>
    </reaction>
</comment>
<accession>A0A7X0HUZ7</accession>
<evidence type="ECO:0000256" key="4">
    <source>
        <dbReference type="ARBA" id="ARBA00021546"/>
    </source>
</evidence>
<dbReference type="InterPro" id="IPR051211">
    <property type="entry name" value="PG_lysyltransferase"/>
</dbReference>
<evidence type="ECO:0000256" key="5">
    <source>
        <dbReference type="ARBA" id="ARBA00022475"/>
    </source>
</evidence>
<feature type="transmembrane region" description="Helical" evidence="14">
    <location>
        <begin position="12"/>
        <end position="30"/>
    </location>
</feature>
<dbReference type="GO" id="GO:0046677">
    <property type="term" value="P:response to antibiotic"/>
    <property type="evidence" value="ECO:0007669"/>
    <property type="project" value="UniProtKB-KW"/>
</dbReference>
<evidence type="ECO:0000256" key="13">
    <source>
        <dbReference type="ARBA" id="ARBA00047540"/>
    </source>
</evidence>
<keyword evidence="10 14" id="KW-0472">Membrane</keyword>
<dbReference type="GO" id="GO:0006629">
    <property type="term" value="P:lipid metabolic process"/>
    <property type="evidence" value="ECO:0007669"/>
    <property type="project" value="UniProtKB-KW"/>
</dbReference>
<dbReference type="AlphaFoldDB" id="A0A7X0HUZ7"/>
<dbReference type="InterPro" id="IPR024320">
    <property type="entry name" value="LPG_synthase_C"/>
</dbReference>
<keyword evidence="11 14" id="KW-0046">Antibiotic resistance</keyword>
<evidence type="ECO:0000256" key="10">
    <source>
        <dbReference type="ARBA" id="ARBA00023136"/>
    </source>
</evidence>
<dbReference type="SUPFAM" id="SSF55729">
    <property type="entry name" value="Acyl-CoA N-acyltransferases (Nat)"/>
    <property type="match status" value="1"/>
</dbReference>
<evidence type="ECO:0000256" key="6">
    <source>
        <dbReference type="ARBA" id="ARBA00022679"/>
    </source>
</evidence>
<feature type="transmembrane region" description="Helical" evidence="14">
    <location>
        <begin position="441"/>
        <end position="464"/>
    </location>
</feature>
<feature type="transmembrane region" description="Helical" evidence="14">
    <location>
        <begin position="352"/>
        <end position="373"/>
    </location>
</feature>
<keyword evidence="6 14" id="KW-0808">Transferase</keyword>
<evidence type="ECO:0000256" key="12">
    <source>
        <dbReference type="ARBA" id="ARBA00031899"/>
    </source>
</evidence>
<organism evidence="16 17">
    <name type="scientific">Bacillus benzoevorans</name>
    <dbReference type="NCBI Taxonomy" id="1456"/>
    <lineage>
        <taxon>Bacteria</taxon>
        <taxon>Bacillati</taxon>
        <taxon>Bacillota</taxon>
        <taxon>Bacilli</taxon>
        <taxon>Bacillales</taxon>
        <taxon>Bacillaceae</taxon>
        <taxon>Bacillus</taxon>
    </lineage>
</organism>
<keyword evidence="8 14" id="KW-1133">Transmembrane helix</keyword>
<evidence type="ECO:0000256" key="8">
    <source>
        <dbReference type="ARBA" id="ARBA00022989"/>
    </source>
</evidence>
<dbReference type="PANTHER" id="PTHR34697">
    <property type="entry name" value="PHOSPHATIDYLGLYCEROL LYSYLTRANSFERASE"/>
    <property type="match status" value="1"/>
</dbReference>
<evidence type="ECO:0000256" key="7">
    <source>
        <dbReference type="ARBA" id="ARBA00022692"/>
    </source>
</evidence>
<feature type="transmembrane region" description="Helical" evidence="14">
    <location>
        <begin position="484"/>
        <end position="505"/>
    </location>
</feature>
<dbReference type="Proteomes" id="UP000531594">
    <property type="component" value="Unassembled WGS sequence"/>
</dbReference>
<dbReference type="Pfam" id="PF03706">
    <property type="entry name" value="LPG_synthase_TM"/>
    <property type="match status" value="1"/>
</dbReference>
<dbReference type="InterPro" id="IPR022791">
    <property type="entry name" value="L-PG_synthase/AglD"/>
</dbReference>
<dbReference type="EMBL" id="JACHGK010000009">
    <property type="protein sequence ID" value="MBB6446061.1"/>
    <property type="molecule type" value="Genomic_DNA"/>
</dbReference>
<feature type="transmembrane region" description="Helical" evidence="14">
    <location>
        <begin position="84"/>
        <end position="107"/>
    </location>
</feature>
<reference evidence="16 17" key="1">
    <citation type="submission" date="2020-08" db="EMBL/GenBank/DDBJ databases">
        <title>Genomic Encyclopedia of Type Strains, Phase IV (KMG-IV): sequencing the most valuable type-strain genomes for metagenomic binning, comparative biology and taxonomic classification.</title>
        <authorList>
            <person name="Goeker M."/>
        </authorList>
    </citation>
    <scope>NUCLEOTIDE SEQUENCE [LARGE SCALE GENOMIC DNA]</scope>
    <source>
        <strain evidence="16 17">DSM 5391</strain>
    </source>
</reference>
<dbReference type="GO" id="GO:0055091">
    <property type="term" value="P:phospholipid homeostasis"/>
    <property type="evidence" value="ECO:0007669"/>
    <property type="project" value="TreeGrafter"/>
</dbReference>
<evidence type="ECO:0000313" key="17">
    <source>
        <dbReference type="Proteomes" id="UP000531594"/>
    </source>
</evidence>
<feature type="transmembrane region" description="Helical" evidence="14">
    <location>
        <begin position="385"/>
        <end position="406"/>
    </location>
</feature>
<dbReference type="InterPro" id="IPR016181">
    <property type="entry name" value="Acyl_CoA_acyltransferase"/>
</dbReference>
<dbReference type="GO" id="GO:0050071">
    <property type="term" value="F:phosphatidylglycerol lysyltransferase activity"/>
    <property type="evidence" value="ECO:0007669"/>
    <property type="project" value="UniProtKB-EC"/>
</dbReference>
<dbReference type="GO" id="GO:0005886">
    <property type="term" value="C:plasma membrane"/>
    <property type="evidence" value="ECO:0007669"/>
    <property type="project" value="UniProtKB-SubCell"/>
</dbReference>
<comment type="caution">
    <text evidence="16">The sequence shown here is derived from an EMBL/GenBank/DDBJ whole genome shotgun (WGS) entry which is preliminary data.</text>
</comment>
<dbReference type="RefSeq" id="WP_246439568.1">
    <property type="nucleotide sequence ID" value="NZ_JACHGK010000009.1"/>
</dbReference>
<dbReference type="Pfam" id="PF09924">
    <property type="entry name" value="LPG_synthase_C"/>
    <property type="match status" value="1"/>
</dbReference>
<keyword evidence="16" id="KW-0012">Acyltransferase</keyword>
<proteinExistence type="inferred from homology"/>
<evidence type="ECO:0000256" key="11">
    <source>
        <dbReference type="ARBA" id="ARBA00023251"/>
    </source>
</evidence>
<keyword evidence="7 14" id="KW-0812">Transmembrane</keyword>
<feature type="transmembrane region" description="Helical" evidence="14">
    <location>
        <begin position="127"/>
        <end position="149"/>
    </location>
</feature>
<evidence type="ECO:0000259" key="15">
    <source>
        <dbReference type="Pfam" id="PF09924"/>
    </source>
</evidence>
<dbReference type="PANTHER" id="PTHR34697:SF2">
    <property type="entry name" value="PHOSPHATIDYLGLYCEROL LYSYLTRANSFERASE"/>
    <property type="match status" value="1"/>
</dbReference>
<feature type="transmembrane region" description="Helical" evidence="14">
    <location>
        <begin position="50"/>
        <end position="72"/>
    </location>
</feature>
<dbReference type="EC" id="2.3.2.3" evidence="3 14"/>
<evidence type="ECO:0000256" key="2">
    <source>
        <dbReference type="ARBA" id="ARBA00008627"/>
    </source>
</evidence>
<gene>
    <name evidence="14" type="primary">mprF</name>
    <name evidence="16" type="ORF">HNR53_002711</name>
</gene>
<feature type="transmembrane region" description="Helical" evidence="14">
    <location>
        <begin position="197"/>
        <end position="221"/>
    </location>
</feature>
<comment type="function">
    <text evidence="14">Catalyzes the transfer of a lysyl group from L-lysyl-tRNA(Lys) to membrane-bound phosphatidylglycerol (PG), which produces lysylphosphatidylglycerol (LPG), a major component of the bacterial membrane with a positive net charge. LPG synthesis contributes to bacterial virulence as it is involved in the resistance mechanism against cationic antimicrobial peptides (CAMP) produces by the host's immune system (defensins, cathelicidins) and by the competing microorganisms.</text>
</comment>
<feature type="domain" description="Phosphatidylglycerol lysyltransferase C-terminal" evidence="15">
    <location>
        <begin position="527"/>
        <end position="818"/>
    </location>
</feature>
<sequence>MNREMVFKIGKVGFPLALFAVAIFEIGHFVRTLNVGLLQQELGKLQYAEILLILMIAFLAITPMFLYDVILARVLGLEIPRKKLLRNSFITNSFSNLIGFGGLVGMMLRTSFYTQYKDANRSLLGTIASVTLYFLTGLSLLSWVVLFFYYDSHLLAETKWLFLAVVGIGLYAPLFFMVHFFHKLKGKETPVSFRSGAALLATSVLEWLCAFLVIYSSAFFLKIPLRLEDLFPVFIIASCAGAASMIPGGLGSFDLVFIWGMQSLVTSDEKVLALIIIYRIGYFVLPFILSFVLFIKEYWEKWNQSWNQLPNMLIQKLSHILLTIMVFVSGFILLLSASVPGIIARLKLAQEILSLPIMNLSHQLSVTAGFILLGLSRGIEYQVKWVYHITLIVLSFAVVFTLFKGIDYEEASFVLVAAILLRLAKSQFYRENYVLTWGKSIFDITIILLFTFLYLFIGYVNLPSSKINLPAKLMPYVMMNSHDVFFSAMIGLVTALIILSIFYMVRKPLNWKDESSLGQEGKILAHLHQFGGSTLSHLIFLHDKYVYWNKEETVLFSYQKYANKMVVLGNPIGEKDHLIDAIEEFAENADLYGYTPVYYEVSQSLLPSFHENGYAFFKLGEEGFVNLESFSMEGHKRKNARTLMNKFAREQIHFEVAHPPFSDDFMTELEDVSSQWLNGRTEKGFSLGYFDQHYLNQSDIAVVRGNENQVLGFASLIPVYDGRQTLSVDLMRFIPTAPKGVMDFIFLSLFIWSKEQGYKRFNMGMAPLSNVGMSKFSFLSEKIAWQIFEHGQSFYQFQGLRRFKDKYVNHWEPKYLAYRRQSSLLFTMMQITFLISRKTRLETRGWFSRFPNFCKFRQPDR</sequence>
<keyword evidence="17" id="KW-1185">Reference proteome</keyword>
<name>A0A7X0HUZ7_9BACI</name>